<keyword evidence="2" id="KW-1185">Reference proteome</keyword>
<name>A0A0D9YQP1_9ORYZ</name>
<dbReference type="AlphaFoldDB" id="A0A0D9YQP1"/>
<dbReference type="HOGENOM" id="CLU_1167434_0_0_1"/>
<dbReference type="EnsemblPlants" id="OGLUM02G12720.4">
    <property type="protein sequence ID" value="OGLUM02G12720.4"/>
    <property type="gene ID" value="OGLUM02G12720"/>
</dbReference>
<reference evidence="1" key="1">
    <citation type="submission" date="2015-04" db="UniProtKB">
        <authorList>
            <consortium name="EnsemblPlants"/>
        </authorList>
    </citation>
    <scope>IDENTIFICATION</scope>
</reference>
<sequence length="238" mass="25780">MHLLSRLWFRENSWVFLFATNHGSSAPAVAVREDPTIADRICVVCDEFWSSINDAGIRASGIFPPVMTIELTGVGADLRRRVERWRQAAAGGGGGCVRSVSASHRAFELVEGAYRGAEQASCGSRLLISWWLKISDGRYVLASPEERSLVGVMTRAMPWPPTPGEAVTMPNTKDAEKDRTAAFFSPPSGDDDSSKRSGVGWNAWPLTCGLPLVSSSRPSGVTMAVPSRVRSFTPAKPE</sequence>
<dbReference type="Gramene" id="OGLUM02G12720.4">
    <property type="protein sequence ID" value="OGLUM02G12720.4"/>
    <property type="gene ID" value="OGLUM02G12720"/>
</dbReference>
<evidence type="ECO:0000313" key="2">
    <source>
        <dbReference type="Proteomes" id="UP000026961"/>
    </source>
</evidence>
<evidence type="ECO:0000313" key="1">
    <source>
        <dbReference type="EnsemblPlants" id="OGLUM02G12720.4"/>
    </source>
</evidence>
<accession>A0A0D9YQP1</accession>
<dbReference type="Proteomes" id="UP000026961">
    <property type="component" value="Chromosome 2"/>
</dbReference>
<organism evidence="1">
    <name type="scientific">Oryza glumipatula</name>
    <dbReference type="NCBI Taxonomy" id="40148"/>
    <lineage>
        <taxon>Eukaryota</taxon>
        <taxon>Viridiplantae</taxon>
        <taxon>Streptophyta</taxon>
        <taxon>Embryophyta</taxon>
        <taxon>Tracheophyta</taxon>
        <taxon>Spermatophyta</taxon>
        <taxon>Magnoliopsida</taxon>
        <taxon>Liliopsida</taxon>
        <taxon>Poales</taxon>
        <taxon>Poaceae</taxon>
        <taxon>BOP clade</taxon>
        <taxon>Oryzoideae</taxon>
        <taxon>Oryzeae</taxon>
        <taxon>Oryzinae</taxon>
        <taxon>Oryza</taxon>
    </lineage>
</organism>
<reference evidence="1" key="2">
    <citation type="submission" date="2018-05" db="EMBL/GenBank/DDBJ databases">
        <title>OgluRS3 (Oryza glumaepatula Reference Sequence Version 3).</title>
        <authorList>
            <person name="Zhang J."/>
            <person name="Kudrna D."/>
            <person name="Lee S."/>
            <person name="Talag J."/>
            <person name="Welchert J."/>
            <person name="Wing R.A."/>
        </authorList>
    </citation>
    <scope>NUCLEOTIDE SEQUENCE [LARGE SCALE GENOMIC DNA]</scope>
</reference>
<proteinExistence type="predicted"/>
<protein>
    <submittedName>
        <fullName evidence="1">Uncharacterized protein</fullName>
    </submittedName>
</protein>